<feature type="chain" id="PRO_5046412470" evidence="2">
    <location>
        <begin position="22"/>
        <end position="119"/>
    </location>
</feature>
<dbReference type="Proteomes" id="UP001652621">
    <property type="component" value="Unplaced"/>
</dbReference>
<feature type="compositionally biased region" description="Low complexity" evidence="1">
    <location>
        <begin position="101"/>
        <end position="119"/>
    </location>
</feature>
<dbReference type="RefSeq" id="XP_058987977.1">
    <property type="nucleotide sequence ID" value="XM_059131994.1"/>
</dbReference>
<sequence length="119" mass="13359">MLKNYLIFMCLVFHFTRVCHGSVVPPSNSLEKAGSSLSSLLYDFLSILLYDELDDDDDDYNKNNKPNQKHEIHRNCNVTITHYGQPKPNPAANITTGMDNTNTANITTGMDTTNTTMTK</sequence>
<accession>A0ABM3VQ97</accession>
<evidence type="ECO:0000313" key="4">
    <source>
        <dbReference type="RefSeq" id="XP_058987977.1"/>
    </source>
</evidence>
<name>A0ABM3VQ97_MUSDO</name>
<dbReference type="GeneID" id="131806995"/>
<keyword evidence="2" id="KW-0732">Signal</keyword>
<keyword evidence="3" id="KW-1185">Reference proteome</keyword>
<reference evidence="4" key="1">
    <citation type="submission" date="2025-08" db="UniProtKB">
        <authorList>
            <consortium name="RefSeq"/>
        </authorList>
    </citation>
    <scope>IDENTIFICATION</scope>
    <source>
        <strain evidence="4">Aabys</strain>
        <tissue evidence="4">Whole body</tissue>
    </source>
</reference>
<proteinExistence type="predicted"/>
<evidence type="ECO:0000256" key="2">
    <source>
        <dbReference type="SAM" id="SignalP"/>
    </source>
</evidence>
<feature type="signal peptide" evidence="2">
    <location>
        <begin position="1"/>
        <end position="21"/>
    </location>
</feature>
<evidence type="ECO:0000256" key="1">
    <source>
        <dbReference type="SAM" id="MobiDB-lite"/>
    </source>
</evidence>
<protein>
    <submittedName>
        <fullName evidence="4">Uncharacterized protein LOC131806995</fullName>
    </submittedName>
</protein>
<evidence type="ECO:0000313" key="3">
    <source>
        <dbReference type="Proteomes" id="UP001652621"/>
    </source>
</evidence>
<organism evidence="3 4">
    <name type="scientific">Musca domestica</name>
    <name type="common">House fly</name>
    <dbReference type="NCBI Taxonomy" id="7370"/>
    <lineage>
        <taxon>Eukaryota</taxon>
        <taxon>Metazoa</taxon>
        <taxon>Ecdysozoa</taxon>
        <taxon>Arthropoda</taxon>
        <taxon>Hexapoda</taxon>
        <taxon>Insecta</taxon>
        <taxon>Pterygota</taxon>
        <taxon>Neoptera</taxon>
        <taxon>Endopterygota</taxon>
        <taxon>Diptera</taxon>
        <taxon>Brachycera</taxon>
        <taxon>Muscomorpha</taxon>
        <taxon>Muscoidea</taxon>
        <taxon>Muscidae</taxon>
        <taxon>Musca</taxon>
    </lineage>
</organism>
<feature type="region of interest" description="Disordered" evidence="1">
    <location>
        <begin position="87"/>
        <end position="119"/>
    </location>
</feature>
<gene>
    <name evidence="4" type="primary">LOC131806995</name>
</gene>